<dbReference type="Proteomes" id="UP000094068">
    <property type="component" value="Unassembled WGS sequence"/>
</dbReference>
<dbReference type="EMBL" id="MIJZ01000015">
    <property type="protein sequence ID" value="OEG10284.1"/>
    <property type="molecule type" value="Genomic_DNA"/>
</dbReference>
<dbReference type="STRING" id="903984.BCR21_13110"/>
<dbReference type="RefSeq" id="WP_069646975.1">
    <property type="nucleotide sequence ID" value="NZ_MIJZ01000015.1"/>
</dbReference>
<evidence type="ECO:0000313" key="3">
    <source>
        <dbReference type="Proteomes" id="UP000094068"/>
    </source>
</evidence>
<organism evidence="2 3">
    <name type="scientific">Enterococcus ureasiticus</name>
    <dbReference type="NCBI Taxonomy" id="903984"/>
    <lineage>
        <taxon>Bacteria</taxon>
        <taxon>Bacillati</taxon>
        <taxon>Bacillota</taxon>
        <taxon>Bacilli</taxon>
        <taxon>Lactobacillales</taxon>
        <taxon>Enterococcaceae</taxon>
        <taxon>Enterococcus</taxon>
    </lineage>
</organism>
<dbReference type="InterPro" id="IPR013324">
    <property type="entry name" value="RNA_pol_sigma_r3/r4-like"/>
</dbReference>
<evidence type="ECO:0000259" key="1">
    <source>
        <dbReference type="Pfam" id="PF04542"/>
    </source>
</evidence>
<keyword evidence="3" id="KW-1185">Reference proteome</keyword>
<dbReference type="InterPro" id="IPR013325">
    <property type="entry name" value="RNA_pol_sigma_r2"/>
</dbReference>
<dbReference type="InterPro" id="IPR007627">
    <property type="entry name" value="RNA_pol_sigma70_r2"/>
</dbReference>
<dbReference type="InterPro" id="IPR014284">
    <property type="entry name" value="RNA_pol_sigma-70_dom"/>
</dbReference>
<evidence type="ECO:0000313" key="2">
    <source>
        <dbReference type="EMBL" id="OEG10284.1"/>
    </source>
</evidence>
<gene>
    <name evidence="2" type="ORF">BCR21_13110</name>
</gene>
<comment type="caution">
    <text evidence="2">The sequence shown here is derived from an EMBL/GenBank/DDBJ whole genome shotgun (WGS) entry which is preliminary data.</text>
</comment>
<proteinExistence type="predicted"/>
<protein>
    <submittedName>
        <fullName evidence="2">RNA polymerase subunit sigma-30</fullName>
    </submittedName>
</protein>
<reference evidence="3" key="1">
    <citation type="submission" date="2016-09" db="EMBL/GenBank/DDBJ databases">
        <authorList>
            <person name="Gulvik C.A."/>
        </authorList>
    </citation>
    <scope>NUCLEOTIDE SEQUENCE [LARGE SCALE GENOMIC DNA]</scope>
    <source>
        <strain evidence="3">DSM 23328</strain>
    </source>
</reference>
<name>A0A1E5GC48_9ENTE</name>
<dbReference type="Pfam" id="PF04542">
    <property type="entry name" value="Sigma70_r2"/>
    <property type="match status" value="1"/>
</dbReference>
<dbReference type="NCBIfam" id="TIGR02937">
    <property type="entry name" value="sigma70-ECF"/>
    <property type="match status" value="1"/>
</dbReference>
<dbReference type="OrthoDB" id="1767844at2"/>
<dbReference type="SUPFAM" id="SSF88946">
    <property type="entry name" value="Sigma2 domain of RNA polymerase sigma factors"/>
    <property type="match status" value="1"/>
</dbReference>
<dbReference type="Gene3D" id="1.10.1740.10">
    <property type="match status" value="1"/>
</dbReference>
<dbReference type="GO" id="GO:0006352">
    <property type="term" value="P:DNA-templated transcription initiation"/>
    <property type="evidence" value="ECO:0007669"/>
    <property type="project" value="InterPro"/>
</dbReference>
<accession>A0A1E5GC48</accession>
<dbReference type="SUPFAM" id="SSF88659">
    <property type="entry name" value="Sigma3 and sigma4 domains of RNA polymerase sigma factors"/>
    <property type="match status" value="1"/>
</dbReference>
<feature type="domain" description="RNA polymerase sigma-70 region 2" evidence="1">
    <location>
        <begin position="18"/>
        <end position="85"/>
    </location>
</feature>
<dbReference type="AlphaFoldDB" id="A0A1E5GC48"/>
<dbReference type="GO" id="GO:0003700">
    <property type="term" value="F:DNA-binding transcription factor activity"/>
    <property type="evidence" value="ECO:0007669"/>
    <property type="project" value="InterPro"/>
</dbReference>
<sequence>MNKYEEILKGDPLAFDRLYRKYHPVVHKFRKKYYLKDFDREDWLQEGRIIFHRSLEKYEEGHSVSIGTFFKSNFENHIRSLVRKQCALKRTIDAQSVSLDQKIEKQGESFFDYIGTEDTNVLEQMIIREKLEQLPTVLSPFERITFEEYMSGKELEEIAKDTDNREITVRSAYDRAKKKLKAIIYD</sequence>